<dbReference type="OrthoDB" id="6287162at2"/>
<protein>
    <recommendedName>
        <fullName evidence="1">Asparagine synthetase domain-containing protein</fullName>
    </recommendedName>
</protein>
<dbReference type="RefSeq" id="WP_147091285.1">
    <property type="nucleotide sequence ID" value="NZ_BAABJD010000002.1"/>
</dbReference>
<sequence>MRDTGPIIWSASWPDHDQGHRPAAVEALLEQLRDWSISEGPGWIVGANRQDCIVELGDWVVATPTRQFVNRARGLLMSRADVGRALVRNGPEWVMDLAPPFRLLTVDRSANRPTVHFDQFGLGHWFEGRSDGVLFTASSARLVARAIGAEPDTGALLGYSQLGVFAFSATPYLGVSKLLPPDPWADQYAASSQSQAKDLNHHVESTFRNAVQALLSAAPSAALELSGGLDSRLILAAMTPEQRAGRSALTLGSPGEISPDQRIASRLASDYGLVHQINQPPATPWDDPAVLFATLADACDGYQGMGNPVDKATLLAAGEDSTELIRFGGQNGEILRGFYHAMQPLGLPASESLWANLVDWRLTANDKVSARLLSKHARDAMIPTQRQALLAELGNFAGEWGQVLDRLYLRLRMQAWVGNAASSNLVKRTMLMPFFDPSFVAAAMALPASSRSQSIAAYRLLHDIDPMLARIPLDSGRTPASFLNPGLGTKLESLRGTARKLARKVGQRIRPRSGAALGSAAVVEAWRQHGGADRLDFGRLDRLGIFDPAMLDALQTRKFVPDRSELGFLLICNNL</sequence>
<dbReference type="GO" id="GO:0004066">
    <property type="term" value="F:asparagine synthase (glutamine-hydrolyzing) activity"/>
    <property type="evidence" value="ECO:0007669"/>
    <property type="project" value="InterPro"/>
</dbReference>
<dbReference type="EMBL" id="CP042345">
    <property type="protein sequence ID" value="QEA17206.1"/>
    <property type="molecule type" value="Genomic_DNA"/>
</dbReference>
<evidence type="ECO:0000313" key="2">
    <source>
        <dbReference type="EMBL" id="QEA17206.1"/>
    </source>
</evidence>
<dbReference type="KEGG" id="ngf:FRF71_14280"/>
<accession>A0A5B8S6J8</accession>
<organism evidence="2 3">
    <name type="scientific">Novosphingobium ginsenosidimutans</name>
    <dbReference type="NCBI Taxonomy" id="1176536"/>
    <lineage>
        <taxon>Bacteria</taxon>
        <taxon>Pseudomonadati</taxon>
        <taxon>Pseudomonadota</taxon>
        <taxon>Alphaproteobacteria</taxon>
        <taxon>Sphingomonadales</taxon>
        <taxon>Sphingomonadaceae</taxon>
        <taxon>Novosphingobium</taxon>
    </lineage>
</organism>
<dbReference type="Gene3D" id="3.40.50.620">
    <property type="entry name" value="HUPs"/>
    <property type="match status" value="1"/>
</dbReference>
<dbReference type="Pfam" id="PF00733">
    <property type="entry name" value="Asn_synthase"/>
    <property type="match status" value="1"/>
</dbReference>
<evidence type="ECO:0000259" key="1">
    <source>
        <dbReference type="Pfam" id="PF00733"/>
    </source>
</evidence>
<dbReference type="Proteomes" id="UP000321172">
    <property type="component" value="Chromosome"/>
</dbReference>
<feature type="domain" description="Asparagine synthetase" evidence="1">
    <location>
        <begin position="203"/>
        <end position="453"/>
    </location>
</feature>
<reference evidence="2 3" key="1">
    <citation type="journal article" date="2013" name="J. Microbiol. Biotechnol.">
        <title>Novosphingobium ginsenosidimutans sp. nov., with the ability to convert ginsenoside.</title>
        <authorList>
            <person name="Kim J.K."/>
            <person name="He D."/>
            <person name="Liu Q.M."/>
            <person name="Park H.Y."/>
            <person name="Jung M.S."/>
            <person name="Yoon M.H."/>
            <person name="Kim S.C."/>
            <person name="Im W.T."/>
        </authorList>
    </citation>
    <scope>NUCLEOTIDE SEQUENCE [LARGE SCALE GENOMIC DNA]</scope>
    <source>
        <strain evidence="2 3">FW-6</strain>
    </source>
</reference>
<name>A0A5B8S6J8_9SPHN</name>
<gene>
    <name evidence="2" type="ORF">FRF71_14280</name>
</gene>
<dbReference type="GO" id="GO:0006529">
    <property type="term" value="P:asparagine biosynthetic process"/>
    <property type="evidence" value="ECO:0007669"/>
    <property type="project" value="InterPro"/>
</dbReference>
<dbReference type="SUPFAM" id="SSF52402">
    <property type="entry name" value="Adenine nucleotide alpha hydrolases-like"/>
    <property type="match status" value="1"/>
</dbReference>
<dbReference type="InterPro" id="IPR014729">
    <property type="entry name" value="Rossmann-like_a/b/a_fold"/>
</dbReference>
<evidence type="ECO:0000313" key="3">
    <source>
        <dbReference type="Proteomes" id="UP000321172"/>
    </source>
</evidence>
<dbReference type="InterPro" id="IPR001962">
    <property type="entry name" value="Asn_synthase"/>
</dbReference>
<keyword evidence="3" id="KW-1185">Reference proteome</keyword>
<proteinExistence type="predicted"/>
<dbReference type="AlphaFoldDB" id="A0A5B8S6J8"/>